<dbReference type="AlphaFoldDB" id="A0A841RA63"/>
<dbReference type="PROSITE" id="PS51332">
    <property type="entry name" value="B12_BINDING"/>
    <property type="match status" value="1"/>
</dbReference>
<protein>
    <submittedName>
        <fullName evidence="8">Radical SAM superfamily enzyme YgiQ (UPF0313 family)</fullName>
    </submittedName>
</protein>
<dbReference type="SMART" id="SM00729">
    <property type="entry name" value="Elp3"/>
    <property type="match status" value="1"/>
</dbReference>
<dbReference type="Gene3D" id="3.80.30.20">
    <property type="entry name" value="tm_1862 like domain"/>
    <property type="match status" value="1"/>
</dbReference>
<evidence type="ECO:0000259" key="7">
    <source>
        <dbReference type="PROSITE" id="PS51918"/>
    </source>
</evidence>
<keyword evidence="9" id="KW-1185">Reference proteome</keyword>
<feature type="domain" description="Radical SAM core" evidence="7">
    <location>
        <begin position="204"/>
        <end position="435"/>
    </location>
</feature>
<dbReference type="SFLD" id="SFLDS00029">
    <property type="entry name" value="Radical_SAM"/>
    <property type="match status" value="1"/>
</dbReference>
<name>A0A841RA63_9SPIO</name>
<dbReference type="CDD" id="cd01335">
    <property type="entry name" value="Radical_SAM"/>
    <property type="match status" value="1"/>
</dbReference>
<dbReference type="InterPro" id="IPR006158">
    <property type="entry name" value="Cobalamin-bd"/>
</dbReference>
<evidence type="ECO:0000256" key="2">
    <source>
        <dbReference type="ARBA" id="ARBA00022691"/>
    </source>
</evidence>
<comment type="cofactor">
    <cofactor evidence="1">
        <name>[4Fe-4S] cluster</name>
        <dbReference type="ChEBI" id="CHEBI:49883"/>
    </cofactor>
</comment>
<dbReference type="CDD" id="cd02065">
    <property type="entry name" value="B12-binding_like"/>
    <property type="match status" value="1"/>
</dbReference>
<dbReference type="SUPFAM" id="SSF102114">
    <property type="entry name" value="Radical SAM enzymes"/>
    <property type="match status" value="1"/>
</dbReference>
<dbReference type="EMBL" id="JACHGJ010000002">
    <property type="protein sequence ID" value="MBB6479588.1"/>
    <property type="molecule type" value="Genomic_DNA"/>
</dbReference>
<dbReference type="InterPro" id="IPR023404">
    <property type="entry name" value="rSAM_horseshoe"/>
</dbReference>
<evidence type="ECO:0000313" key="8">
    <source>
        <dbReference type="EMBL" id="MBB6479588.1"/>
    </source>
</evidence>
<dbReference type="InterPro" id="IPR006638">
    <property type="entry name" value="Elp3/MiaA/NifB-like_rSAM"/>
</dbReference>
<dbReference type="PANTHER" id="PTHR43409">
    <property type="entry name" value="ANAEROBIC MAGNESIUM-PROTOPORPHYRIN IX MONOMETHYL ESTER CYCLASE-RELATED"/>
    <property type="match status" value="1"/>
</dbReference>
<dbReference type="Proteomes" id="UP000587760">
    <property type="component" value="Unassembled WGS sequence"/>
</dbReference>
<dbReference type="Gene3D" id="3.40.50.280">
    <property type="entry name" value="Cobalamin-binding domain"/>
    <property type="match status" value="1"/>
</dbReference>
<sequence>MRLERAVAAAPPVRDFYFTPSRTSALGLEGVIRELKQRGISCRSFNFPRLNPRGSSIPMPEEYNYLKPFIVEGERGPLSFFTGRKLFGPPFHDAAGKIAEENPDIIFLSLFAWTYADDVLELAKHLRKRLGYSVPIIIGGAGASVLPRYFIQTKLFDLVLTGETETSLGDLLDHLDKDLPLENFQEKNELTDEPAPLFSFTRDSKGNQFLTLALSRGCPKMCRFCSNFLTQGRRFRLVDLPSLEKEWEKIPDDKEKPVHINLEDDNLLYHKEYFRDFLSRCKTRFPDATFSADNGLDYTLLTEDFTDYLIERGFRSFSFSLGSADPTVLKEEKRPVDLEKLETLLDRINNKNIPVTTFFIAGLPGDRAEGVLRTLLYLHRLPTRSGISLFYPVPGLPRFENPELFLTNPPALCSGSSAYPWSRSLTTEEMVTAFRLSRLSNFLKARNVSDEEKQLRDIILKTRTLHTFAGKNKNIIPLRNLNREMCQIFFKELSIDD</sequence>
<dbReference type="Pfam" id="PF02310">
    <property type="entry name" value="B12-binding"/>
    <property type="match status" value="1"/>
</dbReference>
<dbReference type="Pfam" id="PF04055">
    <property type="entry name" value="Radical_SAM"/>
    <property type="match status" value="1"/>
</dbReference>
<dbReference type="GO" id="GO:0003824">
    <property type="term" value="F:catalytic activity"/>
    <property type="evidence" value="ECO:0007669"/>
    <property type="project" value="InterPro"/>
</dbReference>
<evidence type="ECO:0000256" key="3">
    <source>
        <dbReference type="ARBA" id="ARBA00022723"/>
    </source>
</evidence>
<accession>A0A841RA63</accession>
<keyword evidence="5" id="KW-0411">Iron-sulfur</keyword>
<reference evidence="8 9" key="1">
    <citation type="submission" date="2020-08" db="EMBL/GenBank/DDBJ databases">
        <title>Genomic Encyclopedia of Type Strains, Phase IV (KMG-IV): sequencing the most valuable type-strain genomes for metagenomic binning, comparative biology and taxonomic classification.</title>
        <authorList>
            <person name="Goeker M."/>
        </authorList>
    </citation>
    <scope>NUCLEOTIDE SEQUENCE [LARGE SCALE GENOMIC DNA]</scope>
    <source>
        <strain evidence="8 9">DSM 2461</strain>
    </source>
</reference>
<dbReference type="SFLD" id="SFLDG01082">
    <property type="entry name" value="B12-binding_domain_containing"/>
    <property type="match status" value="1"/>
</dbReference>
<keyword evidence="2" id="KW-0949">S-adenosyl-L-methionine</keyword>
<dbReference type="GO" id="GO:0031419">
    <property type="term" value="F:cobalamin binding"/>
    <property type="evidence" value="ECO:0007669"/>
    <property type="project" value="InterPro"/>
</dbReference>
<dbReference type="InterPro" id="IPR007197">
    <property type="entry name" value="rSAM"/>
</dbReference>
<evidence type="ECO:0000256" key="4">
    <source>
        <dbReference type="ARBA" id="ARBA00023004"/>
    </source>
</evidence>
<keyword evidence="4" id="KW-0408">Iron</keyword>
<dbReference type="GO" id="GO:0051536">
    <property type="term" value="F:iron-sulfur cluster binding"/>
    <property type="evidence" value="ECO:0007669"/>
    <property type="project" value="UniProtKB-KW"/>
</dbReference>
<dbReference type="PROSITE" id="PS51918">
    <property type="entry name" value="RADICAL_SAM"/>
    <property type="match status" value="1"/>
</dbReference>
<evidence type="ECO:0000256" key="5">
    <source>
        <dbReference type="ARBA" id="ARBA00023014"/>
    </source>
</evidence>
<comment type="caution">
    <text evidence="8">The sequence shown here is derived from an EMBL/GenBank/DDBJ whole genome shotgun (WGS) entry which is preliminary data.</text>
</comment>
<gene>
    <name evidence="8" type="ORF">HNR50_001246</name>
</gene>
<feature type="domain" description="B12-binding" evidence="6">
    <location>
        <begin position="90"/>
        <end position="182"/>
    </location>
</feature>
<proteinExistence type="predicted"/>
<dbReference type="InterPro" id="IPR058240">
    <property type="entry name" value="rSAM_sf"/>
</dbReference>
<keyword evidence="3" id="KW-0479">Metal-binding</keyword>
<dbReference type="RefSeq" id="WP_184744966.1">
    <property type="nucleotide sequence ID" value="NZ_JACHGJ010000002.1"/>
</dbReference>
<evidence type="ECO:0000256" key="1">
    <source>
        <dbReference type="ARBA" id="ARBA00001966"/>
    </source>
</evidence>
<evidence type="ECO:0000259" key="6">
    <source>
        <dbReference type="PROSITE" id="PS51332"/>
    </source>
</evidence>
<dbReference type="InterPro" id="IPR051198">
    <property type="entry name" value="BchE-like"/>
</dbReference>
<dbReference type="InterPro" id="IPR036724">
    <property type="entry name" value="Cobalamin-bd_sf"/>
</dbReference>
<dbReference type="GO" id="GO:0046872">
    <property type="term" value="F:metal ion binding"/>
    <property type="evidence" value="ECO:0007669"/>
    <property type="project" value="UniProtKB-KW"/>
</dbReference>
<evidence type="ECO:0000313" key="9">
    <source>
        <dbReference type="Proteomes" id="UP000587760"/>
    </source>
</evidence>
<organism evidence="8 9">
    <name type="scientific">Spirochaeta isovalerica</name>
    <dbReference type="NCBI Taxonomy" id="150"/>
    <lineage>
        <taxon>Bacteria</taxon>
        <taxon>Pseudomonadati</taxon>
        <taxon>Spirochaetota</taxon>
        <taxon>Spirochaetia</taxon>
        <taxon>Spirochaetales</taxon>
        <taxon>Spirochaetaceae</taxon>
        <taxon>Spirochaeta</taxon>
    </lineage>
</organism>
<dbReference type="SUPFAM" id="SSF52242">
    <property type="entry name" value="Cobalamin (vitamin B12)-binding domain"/>
    <property type="match status" value="1"/>
</dbReference>